<dbReference type="InterPro" id="IPR004123">
    <property type="entry name" value="Dim1"/>
</dbReference>
<reference evidence="1 2" key="1">
    <citation type="journal article" date="2013" name="Genome Biol.">
        <title>The genome sequence of the most widely cultivated cacao type and its use to identify candidate genes regulating pod color.</title>
        <authorList>
            <person name="Motamayor J.C."/>
            <person name="Mockaitis K."/>
            <person name="Schmutz J."/>
            <person name="Haiminen N."/>
            <person name="Iii D.L."/>
            <person name="Cornejo O."/>
            <person name="Findley S.D."/>
            <person name="Zheng P."/>
            <person name="Utro F."/>
            <person name="Royaert S."/>
            <person name="Saski C."/>
            <person name="Jenkins J."/>
            <person name="Podicheti R."/>
            <person name="Zhao M."/>
            <person name="Scheffler B.E."/>
            <person name="Stack J.C."/>
            <person name="Feltus F.A."/>
            <person name="Mustiga G.M."/>
            <person name="Amores F."/>
            <person name="Phillips W."/>
            <person name="Marelli J.P."/>
            <person name="May G.D."/>
            <person name="Shapiro H."/>
            <person name="Ma J."/>
            <person name="Bustamante C.D."/>
            <person name="Schnell R.J."/>
            <person name="Main D."/>
            <person name="Gilbert D."/>
            <person name="Parida L."/>
            <person name="Kuhn D.N."/>
        </authorList>
    </citation>
    <scope>NUCLEOTIDE SEQUENCE [LARGE SCALE GENOMIC DNA]</scope>
    <source>
        <strain evidence="2">cv. Matina 1-6</strain>
    </source>
</reference>
<dbReference type="SMART" id="SM01410">
    <property type="entry name" value="DIM1"/>
    <property type="match status" value="1"/>
</dbReference>
<accession>A0A061E5Z9</accession>
<dbReference type="HOGENOM" id="CLU_1790385_0_0_1"/>
<gene>
    <name evidence="1" type="ORF">TCM_009497</name>
</gene>
<protein>
    <submittedName>
        <fullName evidence="1">Spliceosomal U5 snRNP-specific 15 kDa protein, putative</fullName>
    </submittedName>
</protein>
<dbReference type="GO" id="GO:0046540">
    <property type="term" value="C:U4/U6 x U5 tri-snRNP complex"/>
    <property type="evidence" value="ECO:0000318"/>
    <property type="project" value="GO_Central"/>
</dbReference>
<evidence type="ECO:0000313" key="1">
    <source>
        <dbReference type="EMBL" id="EOY00063.1"/>
    </source>
</evidence>
<dbReference type="eggNOG" id="KOG3414">
    <property type="taxonomic scope" value="Eukaryota"/>
</dbReference>
<proteinExistence type="predicted"/>
<dbReference type="AlphaFoldDB" id="A0A061E5Z9"/>
<dbReference type="Gene3D" id="3.40.30.10">
    <property type="entry name" value="Glutaredoxin"/>
    <property type="match status" value="1"/>
</dbReference>
<dbReference type="GO" id="GO:0005682">
    <property type="term" value="C:U5 snRNP"/>
    <property type="evidence" value="ECO:0000318"/>
    <property type="project" value="GO_Central"/>
</dbReference>
<name>A0A061E5Z9_THECC</name>
<dbReference type="PANTHER" id="PTHR12052:SF13">
    <property type="entry name" value="THIOREDOXIN-LIKE PROTEIN YLS8"/>
    <property type="match status" value="1"/>
</dbReference>
<dbReference type="GO" id="GO:0000398">
    <property type="term" value="P:mRNA splicing, via spliceosome"/>
    <property type="evidence" value="ECO:0007669"/>
    <property type="project" value="InterPro"/>
</dbReference>
<keyword evidence="2" id="KW-1185">Reference proteome</keyword>
<dbReference type="Proteomes" id="UP000026915">
    <property type="component" value="Chromosome 2"/>
</dbReference>
<dbReference type="STRING" id="3641.A0A061E5Z9"/>
<organism evidence="1 2">
    <name type="scientific">Theobroma cacao</name>
    <name type="common">Cacao</name>
    <name type="synonym">Cocoa</name>
    <dbReference type="NCBI Taxonomy" id="3641"/>
    <lineage>
        <taxon>Eukaryota</taxon>
        <taxon>Viridiplantae</taxon>
        <taxon>Streptophyta</taxon>
        <taxon>Embryophyta</taxon>
        <taxon>Tracheophyta</taxon>
        <taxon>Spermatophyta</taxon>
        <taxon>Magnoliopsida</taxon>
        <taxon>eudicotyledons</taxon>
        <taxon>Gunneridae</taxon>
        <taxon>Pentapetalae</taxon>
        <taxon>rosids</taxon>
        <taxon>malvids</taxon>
        <taxon>Malvales</taxon>
        <taxon>Malvaceae</taxon>
        <taxon>Byttnerioideae</taxon>
        <taxon>Theobroma</taxon>
    </lineage>
</organism>
<dbReference type="InParanoid" id="A0A061E5Z9"/>
<dbReference type="PANTHER" id="PTHR12052">
    <property type="entry name" value="THIOREDOXIN-LIKE PROTEN 4A, 4B"/>
    <property type="match status" value="1"/>
</dbReference>
<dbReference type="Pfam" id="PF02966">
    <property type="entry name" value="DIM1"/>
    <property type="match status" value="1"/>
</dbReference>
<sequence>MLHAIPKRLRLTSTSTLSLWMDCGSGHPGRGKVSCHHPVRPRLGRNLLAGMFNFFSKFFFIFWRVRPTLPCSSSMCWRNKRIMIDLGTGNNKINWALKDKQEFISIVDTIYHGARKGRGSVIAHKDYSTKYCYLVCLKYAIDCKS</sequence>
<dbReference type="EMBL" id="CM001880">
    <property type="protein sequence ID" value="EOY00063.1"/>
    <property type="molecule type" value="Genomic_DNA"/>
</dbReference>
<dbReference type="Gramene" id="EOY00063">
    <property type="protein sequence ID" value="EOY00063"/>
    <property type="gene ID" value="TCM_009497"/>
</dbReference>
<evidence type="ECO:0000313" key="2">
    <source>
        <dbReference type="Proteomes" id="UP000026915"/>
    </source>
</evidence>
<dbReference type="GO" id="GO:0005681">
    <property type="term" value="C:spliceosomal complex"/>
    <property type="evidence" value="ECO:0000318"/>
    <property type="project" value="GO_Central"/>
</dbReference>